<dbReference type="InterPro" id="IPR027417">
    <property type="entry name" value="P-loop_NTPase"/>
</dbReference>
<sequence>MDRNGTISEYIQSLVASPRMAGEVVYHTALDPVPARMVRKPDWGVPEAACLSAILATEGLYAHQADAIGRVLSGENVVAATPTASGKTLIYNIPVLQRLKENPSARALYLYPLKALARDQLRALQETAGAAGMAEAVSAAIYDGDTTAWHRKKIRDNPPSVLMTNPDMLHLGLLPYHETWHTFFANLAFVVIDEIHTYRGVMGSHMAHVFRRLYRVCTHHGAAPLFVAGSATIANPEELAGQLTGRPTTAVTKSGAPRGKRHVVFMNPVTGPVATTIQLLRAALYRGLRTIVYTQSRKLAELISIWAEKKSPHAHQISSYRAGFLPDERREIERKLSAGELLAVISTSALELGIDIGDLDLCLLVGYPGSVMATWQRGGRVGRAGQESAMILIAGEDALDQYFMRNPGAFLSLPPEAAVINPDNPAIVEKHLVCAAAEHRLRVDEPFLQGAAMQRAVATLEKKGELLRSADGMYLFASRKRPHREVDLRGAGRSFKVICDQTGDHIGDIDGMRVFRDAHPGAVYLHMGQTHVVKNLDVGAMRVIVSRQPVNYYTKPRSTKDTEILETFQTKQVAGITVCTGRLRVTETITGYEKWRLYGKRRVSVEPLDLPPLVFETQGVWLAIPDRIQDAAESEYRHFMGGIHAIEHAVIGVLPIFVMCDRNDLGGISMTFHPQVGTPVIFIYDAVAGGIGLSRQAYEKVAEILGFTRNLISQCPCKTGCPACVHSPKCGSGNRPIDKACALYLLEQMARPPAAGARSRTRRAAAPVLQPARTIPPPVRTGDVRFGVFDIETQRSAAEVGGWHRADRMGISCVVLYDSATDTYDAFLENQVAAFIRRLSDFDLVVGFNNKRFDNQVLAGYSDADLSRLPTLDILEEVHKTLGYRLSLDSLAEITLGAKKSANGLQALIWWQQGEIDKIVEYCKKDVQITKDLYLYGKINGYLLFRNKAKQQVRLPVDW</sequence>
<dbReference type="SMART" id="SM00487">
    <property type="entry name" value="DEXDc"/>
    <property type="match status" value="1"/>
</dbReference>
<dbReference type="Pfam" id="PF09369">
    <property type="entry name" value="MZB"/>
    <property type="match status" value="1"/>
</dbReference>
<dbReference type="PROSITE" id="PS51192">
    <property type="entry name" value="HELICASE_ATP_BIND_1"/>
    <property type="match status" value="1"/>
</dbReference>
<dbReference type="PROSITE" id="PS51194">
    <property type="entry name" value="HELICASE_CTER"/>
    <property type="match status" value="1"/>
</dbReference>
<dbReference type="Pfam" id="PF00271">
    <property type="entry name" value="Helicase_C"/>
    <property type="match status" value="1"/>
</dbReference>
<dbReference type="GO" id="GO:0003676">
    <property type="term" value="F:nucleic acid binding"/>
    <property type="evidence" value="ECO:0007669"/>
    <property type="project" value="InterPro"/>
</dbReference>
<dbReference type="GO" id="GO:0043138">
    <property type="term" value="F:3'-5' DNA helicase activity"/>
    <property type="evidence" value="ECO:0007669"/>
    <property type="project" value="TreeGrafter"/>
</dbReference>
<gene>
    <name evidence="5" type="ordered locus">Dole_1953</name>
</gene>
<feature type="domain" description="Helicase C-terminal" evidence="4">
    <location>
        <begin position="275"/>
        <end position="426"/>
    </location>
</feature>
<dbReference type="InterPro" id="IPR036397">
    <property type="entry name" value="RNaseH_sf"/>
</dbReference>
<dbReference type="KEGG" id="dol:Dole_1953"/>
<keyword evidence="5" id="KW-0347">Helicase</keyword>
<evidence type="ECO:0000259" key="3">
    <source>
        <dbReference type="PROSITE" id="PS51192"/>
    </source>
</evidence>
<dbReference type="GO" id="GO:0005524">
    <property type="term" value="F:ATP binding"/>
    <property type="evidence" value="ECO:0007669"/>
    <property type="project" value="UniProtKB-KW"/>
</dbReference>
<keyword evidence="5" id="KW-0378">Hydrolase</keyword>
<dbReference type="Pfam" id="PF13482">
    <property type="entry name" value="RNase_H_2"/>
    <property type="match status" value="1"/>
</dbReference>
<dbReference type="GO" id="GO:0006289">
    <property type="term" value="P:nucleotide-excision repair"/>
    <property type="evidence" value="ECO:0007669"/>
    <property type="project" value="TreeGrafter"/>
</dbReference>
<evidence type="ECO:0000256" key="1">
    <source>
        <dbReference type="ARBA" id="ARBA00022741"/>
    </source>
</evidence>
<dbReference type="Gene3D" id="3.30.420.10">
    <property type="entry name" value="Ribonuclease H-like superfamily/Ribonuclease H"/>
    <property type="match status" value="1"/>
</dbReference>
<dbReference type="OrthoDB" id="9815222at2"/>
<keyword evidence="2" id="KW-0067">ATP-binding</keyword>
<proteinExistence type="predicted"/>
<dbReference type="Gene3D" id="3.40.50.300">
    <property type="entry name" value="P-loop containing nucleotide triphosphate hydrolases"/>
    <property type="match status" value="2"/>
</dbReference>
<organism evidence="5 6">
    <name type="scientific">Desulfosudis oleivorans (strain DSM 6200 / JCM 39069 / Hxd3)</name>
    <name type="common">Desulfococcus oleovorans</name>
    <dbReference type="NCBI Taxonomy" id="96561"/>
    <lineage>
        <taxon>Bacteria</taxon>
        <taxon>Pseudomonadati</taxon>
        <taxon>Thermodesulfobacteriota</taxon>
        <taxon>Desulfobacteria</taxon>
        <taxon>Desulfobacterales</taxon>
        <taxon>Desulfosudaceae</taxon>
        <taxon>Desulfosudis</taxon>
    </lineage>
</organism>
<dbReference type="CDD" id="cd17923">
    <property type="entry name" value="DEXHc_Hrq1-like"/>
    <property type="match status" value="1"/>
</dbReference>
<keyword evidence="1" id="KW-0547">Nucleotide-binding</keyword>
<name>A8ZT74_DESOH</name>
<dbReference type="AlphaFoldDB" id="A8ZT74"/>
<dbReference type="SUPFAM" id="SSF53098">
    <property type="entry name" value="Ribonuclease H-like"/>
    <property type="match status" value="1"/>
</dbReference>
<dbReference type="InterPro" id="IPR011545">
    <property type="entry name" value="DEAD/DEAH_box_helicase_dom"/>
</dbReference>
<dbReference type="SMART" id="SM00490">
    <property type="entry name" value="HELICc"/>
    <property type="match status" value="1"/>
</dbReference>
<evidence type="ECO:0000313" key="5">
    <source>
        <dbReference type="EMBL" id="ABW67757.1"/>
    </source>
</evidence>
<dbReference type="InterPro" id="IPR018973">
    <property type="entry name" value="MZB"/>
</dbReference>
<dbReference type="InterPro" id="IPR012337">
    <property type="entry name" value="RNaseH-like_sf"/>
</dbReference>
<dbReference type="eggNOG" id="COG1205">
    <property type="taxonomic scope" value="Bacteria"/>
</dbReference>
<evidence type="ECO:0000256" key="2">
    <source>
        <dbReference type="ARBA" id="ARBA00022840"/>
    </source>
</evidence>
<dbReference type="RefSeq" id="WP_012175369.1">
    <property type="nucleotide sequence ID" value="NC_009943.1"/>
</dbReference>
<dbReference type="InterPro" id="IPR038720">
    <property type="entry name" value="YprB_RNase_H-like_dom"/>
</dbReference>
<dbReference type="SUPFAM" id="SSF52540">
    <property type="entry name" value="P-loop containing nucleoside triphosphate hydrolases"/>
    <property type="match status" value="1"/>
</dbReference>
<dbReference type="CDD" id="cd18797">
    <property type="entry name" value="SF2_C_Hrq"/>
    <property type="match status" value="1"/>
</dbReference>
<dbReference type="PANTHER" id="PTHR47957:SF3">
    <property type="entry name" value="ATP-DEPENDENT HELICASE HRQ1"/>
    <property type="match status" value="1"/>
</dbReference>
<dbReference type="eggNOG" id="COG1111">
    <property type="taxonomic scope" value="Bacteria"/>
</dbReference>
<dbReference type="Proteomes" id="UP000008561">
    <property type="component" value="Chromosome"/>
</dbReference>
<accession>A8ZT74</accession>
<dbReference type="InterPro" id="IPR014001">
    <property type="entry name" value="Helicase_ATP-bd"/>
</dbReference>
<dbReference type="STRING" id="96561.Dole_1953"/>
<dbReference type="PANTHER" id="PTHR47957">
    <property type="entry name" value="ATP-DEPENDENT HELICASE HRQ1"/>
    <property type="match status" value="1"/>
</dbReference>
<dbReference type="Pfam" id="PF00270">
    <property type="entry name" value="DEAD"/>
    <property type="match status" value="1"/>
</dbReference>
<dbReference type="HOGENOM" id="CLU_000809_3_2_7"/>
<keyword evidence="6" id="KW-1185">Reference proteome</keyword>
<protein>
    <submittedName>
        <fullName evidence="5">DEAD/DEAH box helicase domain protein</fullName>
    </submittedName>
</protein>
<dbReference type="EMBL" id="CP000859">
    <property type="protein sequence ID" value="ABW67757.1"/>
    <property type="molecule type" value="Genomic_DNA"/>
</dbReference>
<dbReference type="InterPro" id="IPR001650">
    <property type="entry name" value="Helicase_C-like"/>
</dbReference>
<evidence type="ECO:0000259" key="4">
    <source>
        <dbReference type="PROSITE" id="PS51194"/>
    </source>
</evidence>
<evidence type="ECO:0000313" key="6">
    <source>
        <dbReference type="Proteomes" id="UP000008561"/>
    </source>
</evidence>
<dbReference type="InterPro" id="IPR055227">
    <property type="entry name" value="HRQ1_WHD"/>
</dbReference>
<dbReference type="Pfam" id="PF22982">
    <property type="entry name" value="WHD_HRQ1"/>
    <property type="match status" value="1"/>
</dbReference>
<reference evidence="5 6" key="1">
    <citation type="submission" date="2007-10" db="EMBL/GenBank/DDBJ databases">
        <title>Complete sequence of Desulfococcus oleovorans Hxd3.</title>
        <authorList>
            <consortium name="US DOE Joint Genome Institute"/>
            <person name="Copeland A."/>
            <person name="Lucas S."/>
            <person name="Lapidus A."/>
            <person name="Barry K."/>
            <person name="Glavina del Rio T."/>
            <person name="Dalin E."/>
            <person name="Tice H."/>
            <person name="Pitluck S."/>
            <person name="Kiss H."/>
            <person name="Brettin T."/>
            <person name="Bruce D."/>
            <person name="Detter J.C."/>
            <person name="Han C."/>
            <person name="Schmutz J."/>
            <person name="Larimer F."/>
            <person name="Land M."/>
            <person name="Hauser L."/>
            <person name="Kyrpides N."/>
            <person name="Kim E."/>
            <person name="Wawrik B."/>
            <person name="Richardson P."/>
        </authorList>
    </citation>
    <scope>NUCLEOTIDE SEQUENCE [LARGE SCALE GENOMIC DNA]</scope>
    <source>
        <strain evidence="6">DSM 6200 / JCM 39069 / Hxd3</strain>
    </source>
</reference>
<feature type="domain" description="Helicase ATP-binding" evidence="3">
    <location>
        <begin position="68"/>
        <end position="251"/>
    </location>
</feature>
<dbReference type="GO" id="GO:0036297">
    <property type="term" value="P:interstrand cross-link repair"/>
    <property type="evidence" value="ECO:0007669"/>
    <property type="project" value="TreeGrafter"/>
</dbReference>